<gene>
    <name evidence="4" type="ORF">BpHYR1_040798</name>
</gene>
<dbReference type="SUPFAM" id="SSF46689">
    <property type="entry name" value="Homeodomain-like"/>
    <property type="match status" value="1"/>
</dbReference>
<dbReference type="InterPro" id="IPR006600">
    <property type="entry name" value="HTH_CenpB_DNA-bd_dom"/>
</dbReference>
<dbReference type="EMBL" id="REGN01003206">
    <property type="protein sequence ID" value="RNA23851.1"/>
    <property type="molecule type" value="Genomic_DNA"/>
</dbReference>
<organism evidence="4 5">
    <name type="scientific">Brachionus plicatilis</name>
    <name type="common">Marine rotifer</name>
    <name type="synonym">Brachionus muelleri</name>
    <dbReference type="NCBI Taxonomy" id="10195"/>
    <lineage>
        <taxon>Eukaryota</taxon>
        <taxon>Metazoa</taxon>
        <taxon>Spiralia</taxon>
        <taxon>Gnathifera</taxon>
        <taxon>Rotifera</taxon>
        <taxon>Eurotatoria</taxon>
        <taxon>Monogononta</taxon>
        <taxon>Pseudotrocha</taxon>
        <taxon>Ploima</taxon>
        <taxon>Brachionidae</taxon>
        <taxon>Brachionus</taxon>
    </lineage>
</organism>
<dbReference type="OrthoDB" id="125485at2759"/>
<feature type="domain" description="DDE-1" evidence="2">
    <location>
        <begin position="173"/>
        <end position="261"/>
    </location>
</feature>
<dbReference type="PANTHER" id="PTHR19303:SF73">
    <property type="entry name" value="PROTEIN PDC2"/>
    <property type="match status" value="1"/>
</dbReference>
<dbReference type="Gene3D" id="1.10.10.60">
    <property type="entry name" value="Homeodomain-like"/>
    <property type="match status" value="2"/>
</dbReference>
<comment type="caution">
    <text evidence="4">The sequence shown here is derived from an EMBL/GenBank/DDBJ whole genome shotgun (WGS) entry which is preliminary data.</text>
</comment>
<dbReference type="Pfam" id="PF03221">
    <property type="entry name" value="HTH_Tnp_Tc5"/>
    <property type="match status" value="1"/>
</dbReference>
<evidence type="ECO:0000313" key="5">
    <source>
        <dbReference type="Proteomes" id="UP000276133"/>
    </source>
</evidence>
<dbReference type="GO" id="GO:0005634">
    <property type="term" value="C:nucleus"/>
    <property type="evidence" value="ECO:0007669"/>
    <property type="project" value="TreeGrafter"/>
</dbReference>
<evidence type="ECO:0000259" key="3">
    <source>
        <dbReference type="Pfam" id="PF03221"/>
    </source>
</evidence>
<name>A0A3M7RJY5_BRAPC</name>
<keyword evidence="1" id="KW-0238">DNA-binding</keyword>
<reference evidence="4 5" key="1">
    <citation type="journal article" date="2018" name="Sci. Rep.">
        <title>Genomic signatures of local adaptation to the degree of environmental predictability in rotifers.</title>
        <authorList>
            <person name="Franch-Gras L."/>
            <person name="Hahn C."/>
            <person name="Garcia-Roger E.M."/>
            <person name="Carmona M.J."/>
            <person name="Serra M."/>
            <person name="Gomez A."/>
        </authorList>
    </citation>
    <scope>NUCLEOTIDE SEQUENCE [LARGE SCALE GENOMIC DNA]</scope>
    <source>
        <strain evidence="4">HYR1</strain>
    </source>
</reference>
<dbReference type="InterPro" id="IPR004875">
    <property type="entry name" value="DDE_SF_endonuclease_dom"/>
</dbReference>
<dbReference type="InterPro" id="IPR009057">
    <property type="entry name" value="Homeodomain-like_sf"/>
</dbReference>
<dbReference type="InterPro" id="IPR050863">
    <property type="entry name" value="CenT-Element_Derived"/>
</dbReference>
<evidence type="ECO:0000313" key="4">
    <source>
        <dbReference type="EMBL" id="RNA23851.1"/>
    </source>
</evidence>
<sequence length="444" mass="52063">MELTIEQKREICLFESDNPWSKQNYLCKYFSEKFKQNKPTTTMSDILKNRKNYLNSESINSYRIRNSKYPELEDALFYANEFGIMLNIKDFKYSTGWLDKFKKRNHISNIKLHGESGSVSSELINDGRQKIKNWTKDFGLDDIYNIDETALFFKLEPNKTLSTQQVHGKKVNKERITIAIGTNLTGKHKLEPIVIGKYKRPHCFKNCKPSDILPYYFNSNAWMTAIVFRDILEKFNDQIKILKPNRKVLLLVDNASAHGTEHDLSHVICHYRKLLVESLFESFELFNEAKLPDLKQALLMVKRAWRLVDSDCIKNCSNKCDIVEKKISCDQNKIFDETASLCSLDDLLKRLRSGYYDYVCSPKEFIESDERESTTFFPTNFKYRTLYKNRRLNNCSSMKNSGKKVIKINYLASLFYFATPKINLDELTKQQSINYCDKILNNKT</sequence>
<keyword evidence="5" id="KW-1185">Reference proteome</keyword>
<dbReference type="Pfam" id="PF03184">
    <property type="entry name" value="DDE_1"/>
    <property type="match status" value="1"/>
</dbReference>
<protein>
    <submittedName>
        <fullName evidence="4">Tigger transposable element-derived 6-like</fullName>
    </submittedName>
</protein>
<accession>A0A3M7RJY5</accession>
<proteinExistence type="predicted"/>
<dbReference type="STRING" id="10195.A0A3M7RJY5"/>
<dbReference type="AlphaFoldDB" id="A0A3M7RJY5"/>
<dbReference type="Proteomes" id="UP000276133">
    <property type="component" value="Unassembled WGS sequence"/>
</dbReference>
<dbReference type="GO" id="GO:0003677">
    <property type="term" value="F:DNA binding"/>
    <property type="evidence" value="ECO:0007669"/>
    <property type="project" value="UniProtKB-KW"/>
</dbReference>
<evidence type="ECO:0000256" key="1">
    <source>
        <dbReference type="ARBA" id="ARBA00023125"/>
    </source>
</evidence>
<feature type="domain" description="HTH CENPB-type" evidence="3">
    <location>
        <begin position="75"/>
        <end position="110"/>
    </location>
</feature>
<evidence type="ECO:0000259" key="2">
    <source>
        <dbReference type="Pfam" id="PF03184"/>
    </source>
</evidence>
<dbReference type="PANTHER" id="PTHR19303">
    <property type="entry name" value="TRANSPOSON"/>
    <property type="match status" value="1"/>
</dbReference>